<dbReference type="PANTHER" id="PTHR43330:SF27">
    <property type="entry name" value="METHIONINE AMINOPEPTIDASE"/>
    <property type="match status" value="1"/>
</dbReference>
<dbReference type="InterPro" id="IPR000994">
    <property type="entry name" value="Pept_M24"/>
</dbReference>
<evidence type="ECO:0000259" key="8">
    <source>
        <dbReference type="Pfam" id="PF00557"/>
    </source>
</evidence>
<dbReference type="EMBL" id="JBELPZ010000017">
    <property type="protein sequence ID" value="MFL9845523.1"/>
    <property type="molecule type" value="Genomic_DNA"/>
</dbReference>
<comment type="caution">
    <text evidence="9">The sequence shown here is derived from an EMBL/GenBank/DDBJ whole genome shotgun (WGS) entry which is preliminary data.</text>
</comment>
<sequence length="272" mass="30384">MIIPKTREQIEIMRESALLVSKTLGMIAAEIKPGVTTLELDRLAEEFIRDHDALPGFKGLYGCPSTLLTSVNEQVVHGLPTNRPIEEGDIVSVDCGAFKNEFYGDHAYTFEIGEVAPEIKKLLKVTKESLYEGIRQFKNGNRVEDVGYAIQQYTEAEGYGVVRELVGHGLGKKMHEDPNMPNYGKRGRGKKFIEGMVVAIEPMINMGTKNVRTLKDGWTIVTRDGKPSAHFEHNVALVDGKPELLSTFKYVYKALGIVSDEEEEFRQVPLVV</sequence>
<comment type="cofactor">
    <cofactor evidence="6">
        <name>Co(2+)</name>
        <dbReference type="ChEBI" id="CHEBI:48828"/>
    </cofactor>
    <cofactor evidence="6">
        <name>Zn(2+)</name>
        <dbReference type="ChEBI" id="CHEBI:29105"/>
    </cofactor>
    <cofactor evidence="6">
        <name>Mn(2+)</name>
        <dbReference type="ChEBI" id="CHEBI:29035"/>
    </cofactor>
    <cofactor evidence="6">
        <name>Fe(2+)</name>
        <dbReference type="ChEBI" id="CHEBI:29033"/>
    </cofactor>
    <text evidence="6">Binds 2 divalent metal cations per subunit. Has a high-affinity and a low affinity metal-binding site. The true nature of the physiological cofactor is under debate. The enzyme is active with cobalt, zinc, manganese or divalent iron ions. Most likely, methionine aminopeptidases function as mononuclear Fe(2+)-metalloproteases under physiological conditions, and the catalytically relevant metal-binding site has been assigned to the histidine-containing high-affinity site.</text>
</comment>
<feature type="binding site" evidence="6">
    <location>
        <position position="201"/>
    </location>
    <ligand>
        <name>a divalent metal cation</name>
        <dbReference type="ChEBI" id="CHEBI:60240"/>
        <label>2</label>
        <note>catalytic</note>
    </ligand>
</feature>
<dbReference type="HAMAP" id="MF_01974">
    <property type="entry name" value="MetAP_1"/>
    <property type="match status" value="1"/>
</dbReference>
<comment type="catalytic activity">
    <reaction evidence="6 7">
        <text>Release of N-terminal amino acids, preferentially methionine, from peptides and arylamides.</text>
        <dbReference type="EC" id="3.4.11.18"/>
    </reaction>
</comment>
<dbReference type="Gene3D" id="3.90.230.10">
    <property type="entry name" value="Creatinase/methionine aminopeptidase superfamily"/>
    <property type="match status" value="1"/>
</dbReference>
<dbReference type="SUPFAM" id="SSF55920">
    <property type="entry name" value="Creatinase/aminopeptidase"/>
    <property type="match status" value="1"/>
</dbReference>
<dbReference type="EC" id="3.4.11.18" evidence="6 7"/>
<dbReference type="PRINTS" id="PR00599">
    <property type="entry name" value="MAPEPTIDASE"/>
</dbReference>
<dbReference type="InterPro" id="IPR002467">
    <property type="entry name" value="Pept_M24A_MAP1"/>
</dbReference>
<feature type="binding site" evidence="6">
    <location>
        <position position="105"/>
    </location>
    <ligand>
        <name>a divalent metal cation</name>
        <dbReference type="ChEBI" id="CHEBI:60240"/>
        <label>2</label>
        <note>catalytic</note>
    </ligand>
</feature>
<feature type="binding site" evidence="6">
    <location>
        <position position="168"/>
    </location>
    <ligand>
        <name>a divalent metal cation</name>
        <dbReference type="ChEBI" id="CHEBI:60240"/>
        <label>2</label>
        <note>catalytic</note>
    </ligand>
</feature>
<evidence type="ECO:0000256" key="6">
    <source>
        <dbReference type="HAMAP-Rule" id="MF_01974"/>
    </source>
</evidence>
<feature type="binding site" evidence="6">
    <location>
        <position position="77"/>
    </location>
    <ligand>
        <name>substrate</name>
    </ligand>
</feature>
<comment type="function">
    <text evidence="1 6">Removes the N-terminal methionine from nascent proteins. The N-terminal methionine is often cleaved when the second residue in the primary sequence is small and uncharged (Met-Ala-, Cys, Gly, Pro, Ser, Thr, or Val). Requires deformylation of the N(alpha)-formylated initiator methionine before it can be hydrolyzed.</text>
</comment>
<evidence type="ECO:0000313" key="9">
    <source>
        <dbReference type="EMBL" id="MFL9845523.1"/>
    </source>
</evidence>
<keyword evidence="4 6" id="KW-0479">Metal-binding</keyword>
<evidence type="ECO:0000313" key="10">
    <source>
        <dbReference type="Proteomes" id="UP001629156"/>
    </source>
</evidence>
<dbReference type="InterPro" id="IPR001714">
    <property type="entry name" value="Pept_M24_MAP"/>
</dbReference>
<dbReference type="NCBIfam" id="TIGR00500">
    <property type="entry name" value="met_pdase_I"/>
    <property type="match status" value="1"/>
</dbReference>
<feature type="binding site" evidence="6">
    <location>
        <position position="105"/>
    </location>
    <ligand>
        <name>a divalent metal cation</name>
        <dbReference type="ChEBI" id="CHEBI:60240"/>
        <label>1</label>
    </ligand>
</feature>
<protein>
    <recommendedName>
        <fullName evidence="6 7">Methionine aminopeptidase</fullName>
        <shortName evidence="6">MAP</shortName>
        <shortName evidence="6">MetAP</shortName>
        <ecNumber evidence="6 7">3.4.11.18</ecNumber>
    </recommendedName>
    <alternativeName>
        <fullName evidence="6">Peptidase M</fullName>
    </alternativeName>
</protein>
<keyword evidence="10" id="KW-1185">Reference proteome</keyword>
<feature type="binding site" evidence="6">
    <location>
        <position position="232"/>
    </location>
    <ligand>
        <name>a divalent metal cation</name>
        <dbReference type="ChEBI" id="CHEBI:60240"/>
        <label>2</label>
        <note>catalytic</note>
    </ligand>
</feature>
<dbReference type="GO" id="GO:0004239">
    <property type="term" value="F:initiator methionyl aminopeptidase activity"/>
    <property type="evidence" value="ECO:0007669"/>
    <property type="project" value="UniProtKB-EC"/>
</dbReference>
<dbReference type="Proteomes" id="UP001629156">
    <property type="component" value="Unassembled WGS sequence"/>
</dbReference>
<organism evidence="9 10">
    <name type="scientific">Flavobacterium rhizosphaerae</name>
    <dbReference type="NCBI Taxonomy" id="3163298"/>
    <lineage>
        <taxon>Bacteria</taxon>
        <taxon>Pseudomonadati</taxon>
        <taxon>Bacteroidota</taxon>
        <taxon>Flavobacteriia</taxon>
        <taxon>Flavobacteriales</taxon>
        <taxon>Flavobacteriaceae</taxon>
        <taxon>Flavobacterium</taxon>
    </lineage>
</organism>
<evidence type="ECO:0000256" key="4">
    <source>
        <dbReference type="ARBA" id="ARBA00022723"/>
    </source>
</evidence>
<evidence type="ECO:0000256" key="2">
    <source>
        <dbReference type="ARBA" id="ARBA00022438"/>
    </source>
</evidence>
<feature type="binding site" evidence="6">
    <location>
        <position position="232"/>
    </location>
    <ligand>
        <name>a divalent metal cation</name>
        <dbReference type="ChEBI" id="CHEBI:60240"/>
        <label>1</label>
    </ligand>
</feature>
<comment type="subunit">
    <text evidence="6">Monomer.</text>
</comment>
<comment type="similarity">
    <text evidence="6">Belongs to the peptidase M24A family. Methionine aminopeptidase type 1 subfamily.</text>
</comment>
<dbReference type="PANTHER" id="PTHR43330">
    <property type="entry name" value="METHIONINE AMINOPEPTIDASE"/>
    <property type="match status" value="1"/>
</dbReference>
<keyword evidence="5 6" id="KW-0378">Hydrolase</keyword>
<evidence type="ECO:0000256" key="1">
    <source>
        <dbReference type="ARBA" id="ARBA00002521"/>
    </source>
</evidence>
<gene>
    <name evidence="6 9" type="primary">map</name>
    <name evidence="9" type="ORF">ABS766_13940</name>
</gene>
<keyword evidence="3 6" id="KW-0645">Protease</keyword>
<evidence type="ECO:0000256" key="3">
    <source>
        <dbReference type="ARBA" id="ARBA00022670"/>
    </source>
</evidence>
<keyword evidence="2 6" id="KW-0031">Aminopeptidase</keyword>
<reference evidence="9 10" key="1">
    <citation type="submission" date="2024-06" db="EMBL/GenBank/DDBJ databases">
        <authorList>
            <person name="Kaempfer P."/>
            <person name="Viver T."/>
        </authorList>
    </citation>
    <scope>NUCLEOTIDE SEQUENCE [LARGE SCALE GENOMIC DNA]</scope>
    <source>
        <strain evidence="9 10">ST-119</strain>
    </source>
</reference>
<feature type="domain" description="Peptidase M24" evidence="8">
    <location>
        <begin position="11"/>
        <end position="236"/>
    </location>
</feature>
<dbReference type="InterPro" id="IPR036005">
    <property type="entry name" value="Creatinase/aminopeptidase-like"/>
</dbReference>
<evidence type="ECO:0000256" key="5">
    <source>
        <dbReference type="ARBA" id="ARBA00022801"/>
    </source>
</evidence>
<evidence type="ECO:0000256" key="7">
    <source>
        <dbReference type="RuleBase" id="RU003653"/>
    </source>
</evidence>
<feature type="binding site" evidence="6">
    <location>
        <position position="175"/>
    </location>
    <ligand>
        <name>substrate</name>
    </ligand>
</feature>
<name>A0ABW8Z217_9FLAO</name>
<dbReference type="Pfam" id="PF00557">
    <property type="entry name" value="Peptidase_M24"/>
    <property type="match status" value="1"/>
</dbReference>
<dbReference type="RefSeq" id="WP_408085812.1">
    <property type="nucleotide sequence ID" value="NZ_JBELPZ010000017.1"/>
</dbReference>
<accession>A0ABW8Z217</accession>
<feature type="binding site" evidence="6">
    <location>
        <position position="94"/>
    </location>
    <ligand>
        <name>a divalent metal cation</name>
        <dbReference type="ChEBI" id="CHEBI:60240"/>
        <label>1</label>
    </ligand>
</feature>
<proteinExistence type="inferred from homology"/>
<dbReference type="CDD" id="cd01086">
    <property type="entry name" value="MetAP1"/>
    <property type="match status" value="1"/>
</dbReference>